<gene>
    <name evidence="3" type="ORF">GCM10009741_22930</name>
</gene>
<dbReference type="PANTHER" id="PTHR46268">
    <property type="entry name" value="STRESS RESPONSE PROTEIN NHAX"/>
    <property type="match status" value="1"/>
</dbReference>
<dbReference type="Proteomes" id="UP001500363">
    <property type="component" value="Unassembled WGS sequence"/>
</dbReference>
<organism evidence="3 4">
    <name type="scientific">Kribbella lupini</name>
    <dbReference type="NCBI Taxonomy" id="291602"/>
    <lineage>
        <taxon>Bacteria</taxon>
        <taxon>Bacillati</taxon>
        <taxon>Actinomycetota</taxon>
        <taxon>Actinomycetes</taxon>
        <taxon>Propionibacteriales</taxon>
        <taxon>Kribbellaceae</taxon>
        <taxon>Kribbella</taxon>
    </lineage>
</organism>
<name>A0ABN2AL23_9ACTN</name>
<dbReference type="PRINTS" id="PR01438">
    <property type="entry name" value="UNVRSLSTRESS"/>
</dbReference>
<protein>
    <submittedName>
        <fullName evidence="3">Universal stress protein</fullName>
    </submittedName>
</protein>
<evidence type="ECO:0000256" key="1">
    <source>
        <dbReference type="ARBA" id="ARBA00008791"/>
    </source>
</evidence>
<evidence type="ECO:0000313" key="3">
    <source>
        <dbReference type="EMBL" id="GAA1521349.1"/>
    </source>
</evidence>
<evidence type="ECO:0000313" key="4">
    <source>
        <dbReference type="Proteomes" id="UP001500363"/>
    </source>
</evidence>
<evidence type="ECO:0000259" key="2">
    <source>
        <dbReference type="Pfam" id="PF00582"/>
    </source>
</evidence>
<sequence>MTVKPVIYVGVDGSWRDTGALEWALQESLLRREPLRAVHVIEEKLRHAPYWEPTVIDDAAMDLVKDVQKHLDAAPGRLDHEMDLLVGPPARTLTEVAADSRMLVLGRRGMGAFKRLLIGSTSEQATTEAAVPVVVVPDSWKPSDHAGPVLVAVDDSERHEAVMEFAVAAAIERGLPLRLVHVWDLPNVYSWDAMNIADISDEWEQNARRHADEVAKPWRTEHPGLTIEVDLRRGHPVDGVVTAAAEADAQLLVVGGHKHRRVTTMLLGSVARGVLHHATCPIAVVHARRDDS</sequence>
<reference evidence="3 4" key="1">
    <citation type="journal article" date="2019" name="Int. J. Syst. Evol. Microbiol.">
        <title>The Global Catalogue of Microorganisms (GCM) 10K type strain sequencing project: providing services to taxonomists for standard genome sequencing and annotation.</title>
        <authorList>
            <consortium name="The Broad Institute Genomics Platform"/>
            <consortium name="The Broad Institute Genome Sequencing Center for Infectious Disease"/>
            <person name="Wu L."/>
            <person name="Ma J."/>
        </authorList>
    </citation>
    <scope>NUCLEOTIDE SEQUENCE [LARGE SCALE GENOMIC DNA]</scope>
    <source>
        <strain evidence="3 4">JCM 14303</strain>
    </source>
</reference>
<comment type="caution">
    <text evidence="3">The sequence shown here is derived from an EMBL/GenBank/DDBJ whole genome shotgun (WGS) entry which is preliminary data.</text>
</comment>
<proteinExistence type="inferred from homology"/>
<keyword evidence="4" id="KW-1185">Reference proteome</keyword>
<dbReference type="PANTHER" id="PTHR46268:SF6">
    <property type="entry name" value="UNIVERSAL STRESS PROTEIN UP12"/>
    <property type="match status" value="1"/>
</dbReference>
<feature type="domain" description="UspA" evidence="2">
    <location>
        <begin position="148"/>
        <end position="286"/>
    </location>
</feature>
<dbReference type="InterPro" id="IPR006015">
    <property type="entry name" value="Universal_stress_UspA"/>
</dbReference>
<dbReference type="InterPro" id="IPR014729">
    <property type="entry name" value="Rossmann-like_a/b/a_fold"/>
</dbReference>
<dbReference type="Gene3D" id="3.40.50.620">
    <property type="entry name" value="HUPs"/>
    <property type="match status" value="2"/>
</dbReference>
<dbReference type="InterPro" id="IPR006016">
    <property type="entry name" value="UspA"/>
</dbReference>
<comment type="similarity">
    <text evidence="1">Belongs to the universal stress protein A family.</text>
</comment>
<dbReference type="SUPFAM" id="SSF52402">
    <property type="entry name" value="Adenine nucleotide alpha hydrolases-like"/>
    <property type="match status" value="2"/>
</dbReference>
<accession>A0ABN2AL23</accession>
<dbReference type="EMBL" id="BAAANC010000001">
    <property type="protein sequence ID" value="GAA1521349.1"/>
    <property type="molecule type" value="Genomic_DNA"/>
</dbReference>
<feature type="domain" description="UspA" evidence="2">
    <location>
        <begin position="7"/>
        <end position="137"/>
    </location>
</feature>
<dbReference type="RefSeq" id="WP_344172878.1">
    <property type="nucleotide sequence ID" value="NZ_BAAANC010000001.1"/>
</dbReference>
<dbReference type="Pfam" id="PF00582">
    <property type="entry name" value="Usp"/>
    <property type="match status" value="2"/>
</dbReference>